<comment type="catalytic activity">
    <reaction evidence="12">
        <text>2 a Fe(II)-siderophore + NADP(+) + H(+) = 2 a Fe(III)-siderophore + NADPH</text>
        <dbReference type="Rhea" id="RHEA:28795"/>
        <dbReference type="Rhea" id="RHEA-COMP:11342"/>
        <dbReference type="Rhea" id="RHEA-COMP:11344"/>
        <dbReference type="ChEBI" id="CHEBI:15378"/>
        <dbReference type="ChEBI" id="CHEBI:29033"/>
        <dbReference type="ChEBI" id="CHEBI:29034"/>
        <dbReference type="ChEBI" id="CHEBI:57783"/>
        <dbReference type="ChEBI" id="CHEBI:58349"/>
        <dbReference type="EC" id="1.16.1.9"/>
    </reaction>
</comment>
<keyword evidence="9" id="KW-0560">Oxidoreductase</keyword>
<keyword evidence="7" id="KW-0249">Electron transport</keyword>
<evidence type="ECO:0000256" key="8">
    <source>
        <dbReference type="ARBA" id="ARBA00022989"/>
    </source>
</evidence>
<dbReference type="InterPro" id="IPR013121">
    <property type="entry name" value="Fe_red_NAD-bd_6"/>
</dbReference>
<comment type="caution">
    <text evidence="15">The sequence shown here is derived from an EMBL/GenBank/DDBJ whole genome shotgun (WGS) entry which is preliminary data.</text>
</comment>
<evidence type="ECO:0000256" key="6">
    <source>
        <dbReference type="ARBA" id="ARBA00022692"/>
    </source>
</evidence>
<feature type="transmembrane region" description="Helical" evidence="13">
    <location>
        <begin position="170"/>
        <end position="190"/>
    </location>
</feature>
<feature type="transmembrane region" description="Helical" evidence="13">
    <location>
        <begin position="202"/>
        <end position="223"/>
    </location>
</feature>
<keyword evidence="8 13" id="KW-1133">Transmembrane helix</keyword>
<gene>
    <name evidence="15" type="ORF">ONZ51_g8201</name>
</gene>
<dbReference type="Pfam" id="PF01794">
    <property type="entry name" value="Ferric_reduct"/>
    <property type="match status" value="1"/>
</dbReference>
<comment type="subcellular location">
    <subcellularLocation>
        <location evidence="1">Cell membrane</location>
        <topology evidence="1">Multi-pass membrane protein</topology>
    </subcellularLocation>
</comment>
<dbReference type="GO" id="GO:0006879">
    <property type="term" value="P:intracellular iron ion homeostasis"/>
    <property type="evidence" value="ECO:0007669"/>
    <property type="project" value="TreeGrafter"/>
</dbReference>
<dbReference type="GO" id="GO:0006826">
    <property type="term" value="P:iron ion transport"/>
    <property type="evidence" value="ECO:0007669"/>
    <property type="project" value="TreeGrafter"/>
</dbReference>
<evidence type="ECO:0000256" key="4">
    <source>
        <dbReference type="ARBA" id="ARBA00022448"/>
    </source>
</evidence>
<keyword evidence="10" id="KW-0406">Ion transport</keyword>
<evidence type="ECO:0000313" key="16">
    <source>
        <dbReference type="Proteomes" id="UP001215151"/>
    </source>
</evidence>
<dbReference type="InterPro" id="IPR013112">
    <property type="entry name" value="FAD-bd_8"/>
</dbReference>
<dbReference type="SFLD" id="SFLDS00052">
    <property type="entry name" value="Ferric_Reductase_Domain"/>
    <property type="match status" value="1"/>
</dbReference>
<dbReference type="PANTHER" id="PTHR32361">
    <property type="entry name" value="FERRIC/CUPRIC REDUCTASE TRANSMEMBRANE COMPONENT"/>
    <property type="match status" value="1"/>
</dbReference>
<feature type="transmembrane region" description="Helical" evidence="13">
    <location>
        <begin position="235"/>
        <end position="255"/>
    </location>
</feature>
<keyword evidence="6 13" id="KW-0812">Transmembrane</keyword>
<dbReference type="EC" id="1.16.1.9" evidence="3"/>
<evidence type="ECO:0000256" key="12">
    <source>
        <dbReference type="ARBA" id="ARBA00048483"/>
    </source>
</evidence>
<dbReference type="InterPro" id="IPR013130">
    <property type="entry name" value="Fe3_Rdtase_TM_dom"/>
</dbReference>
<dbReference type="Pfam" id="PF08030">
    <property type="entry name" value="NAD_binding_6"/>
    <property type="match status" value="1"/>
</dbReference>
<dbReference type="AlphaFoldDB" id="A0AAD7TNN8"/>
<evidence type="ECO:0000256" key="10">
    <source>
        <dbReference type="ARBA" id="ARBA00023065"/>
    </source>
</evidence>
<dbReference type="InterPro" id="IPR039261">
    <property type="entry name" value="FNR_nucleotide-bd"/>
</dbReference>
<dbReference type="PANTHER" id="PTHR32361:SF23">
    <property type="entry name" value="FERRIC-CHELATE REDUCTASE"/>
    <property type="match status" value="1"/>
</dbReference>
<evidence type="ECO:0000256" key="11">
    <source>
        <dbReference type="ARBA" id="ARBA00023136"/>
    </source>
</evidence>
<feature type="transmembrane region" description="Helical" evidence="13">
    <location>
        <begin position="119"/>
        <end position="139"/>
    </location>
</feature>
<proteinExistence type="inferred from homology"/>
<evidence type="ECO:0000256" key="1">
    <source>
        <dbReference type="ARBA" id="ARBA00004651"/>
    </source>
</evidence>
<evidence type="ECO:0000313" key="15">
    <source>
        <dbReference type="EMBL" id="KAJ8472913.1"/>
    </source>
</evidence>
<dbReference type="InterPro" id="IPR017938">
    <property type="entry name" value="Riboflavin_synthase-like_b-brl"/>
</dbReference>
<dbReference type="InterPro" id="IPR017927">
    <property type="entry name" value="FAD-bd_FR_type"/>
</dbReference>
<dbReference type="GO" id="GO:0015677">
    <property type="term" value="P:copper ion import"/>
    <property type="evidence" value="ECO:0007669"/>
    <property type="project" value="TreeGrafter"/>
</dbReference>
<dbReference type="PROSITE" id="PS51384">
    <property type="entry name" value="FAD_FR"/>
    <property type="match status" value="1"/>
</dbReference>
<organism evidence="15 16">
    <name type="scientific">Trametes cubensis</name>
    <dbReference type="NCBI Taxonomy" id="1111947"/>
    <lineage>
        <taxon>Eukaryota</taxon>
        <taxon>Fungi</taxon>
        <taxon>Dikarya</taxon>
        <taxon>Basidiomycota</taxon>
        <taxon>Agaricomycotina</taxon>
        <taxon>Agaricomycetes</taxon>
        <taxon>Polyporales</taxon>
        <taxon>Polyporaceae</taxon>
        <taxon>Trametes</taxon>
    </lineage>
</organism>
<dbReference type="GO" id="GO:0005886">
    <property type="term" value="C:plasma membrane"/>
    <property type="evidence" value="ECO:0007669"/>
    <property type="project" value="UniProtKB-SubCell"/>
</dbReference>
<dbReference type="SFLD" id="SFLDG01168">
    <property type="entry name" value="Ferric_reductase_subgroup_(FRE"/>
    <property type="match status" value="1"/>
</dbReference>
<dbReference type="GO" id="GO:0052851">
    <property type="term" value="F:ferric-chelate reductase (NADPH) activity"/>
    <property type="evidence" value="ECO:0007669"/>
    <property type="project" value="UniProtKB-EC"/>
</dbReference>
<evidence type="ECO:0000256" key="2">
    <source>
        <dbReference type="ARBA" id="ARBA00006278"/>
    </source>
</evidence>
<sequence length="560" mass="62259">MTLIWLEKPVLWHSSRVPSGYNYTAMTPSQIKLIQSRWHNWFTSDWDYGLSTIYFFCAAIAFFAIGNALFRFRQAKGGNVTSIGDVRKIPLYTRAVALSRALGAKQIQVTKVRYYSPPLSAVIIVLGMIIFFATLTFFARPVFATKVNFIGVLVGVSHEKLQVYHRWSAWIMYITSLIHTFPFIVQSIRMGTMTVDWNTTPFFWTGVAALVPQTWLVFMSWGPIRNRYYETFKKLHFIASGIFVSALFIHCNYTLTSWDYIGAAAGLYVASWLLRFGRTFYNSFRTDVAAFEALPGDAVKVTIPSKLKWGPGQHFFVRFLDLGIHAATSHPFTVATLPGENAAKDRAHTVELYVRVYGGITKRLAALCQDGGLRSSRVLLDGPYGGIEGSLRVYDRVLLLAGGSGITFVVPLLLDIVRNSVKDTKQVCRKVHLVWAVRTPDTLTWFEDVLSTAAKGSSGDISVNISYHITGTPATTTDEESSVSEKSGLEQAVTKDYGRPVLRGIINGFCDEAGSVGIAACGPESFDFDVGDAVSECELAIARGTARCSEVYLHQESYSW</sequence>
<comment type="similarity">
    <text evidence="2">Belongs to the ferric reductase (FRE) family.</text>
</comment>
<protein>
    <recommendedName>
        <fullName evidence="3">ferric-chelate reductase (NADPH)</fullName>
        <ecNumber evidence="3">1.16.1.9</ecNumber>
    </recommendedName>
</protein>
<evidence type="ECO:0000256" key="13">
    <source>
        <dbReference type="SAM" id="Phobius"/>
    </source>
</evidence>
<keyword evidence="11 13" id="KW-0472">Membrane</keyword>
<dbReference type="CDD" id="cd06186">
    <property type="entry name" value="NOX_Duox_like_FAD_NADP"/>
    <property type="match status" value="1"/>
</dbReference>
<dbReference type="Gene3D" id="3.40.50.80">
    <property type="entry name" value="Nucleotide-binding domain of ferredoxin-NADP reductase (FNR) module"/>
    <property type="match status" value="1"/>
</dbReference>
<evidence type="ECO:0000256" key="3">
    <source>
        <dbReference type="ARBA" id="ARBA00012668"/>
    </source>
</evidence>
<accession>A0AAD7TNN8</accession>
<dbReference type="EMBL" id="JAPEVG010000241">
    <property type="protein sequence ID" value="KAJ8472913.1"/>
    <property type="molecule type" value="Genomic_DNA"/>
</dbReference>
<dbReference type="SUPFAM" id="SSF63380">
    <property type="entry name" value="Riboflavin synthase domain-like"/>
    <property type="match status" value="1"/>
</dbReference>
<evidence type="ECO:0000256" key="7">
    <source>
        <dbReference type="ARBA" id="ARBA00022982"/>
    </source>
</evidence>
<dbReference type="InterPro" id="IPR051410">
    <property type="entry name" value="Ferric/Cupric_Reductase"/>
</dbReference>
<dbReference type="Proteomes" id="UP001215151">
    <property type="component" value="Unassembled WGS sequence"/>
</dbReference>
<evidence type="ECO:0000256" key="9">
    <source>
        <dbReference type="ARBA" id="ARBA00023002"/>
    </source>
</evidence>
<keyword evidence="5" id="KW-1003">Cell membrane</keyword>
<reference evidence="15" key="1">
    <citation type="submission" date="2022-11" db="EMBL/GenBank/DDBJ databases">
        <title>Genome Sequence of Cubamyces cubensis.</title>
        <authorList>
            <person name="Buettner E."/>
        </authorList>
    </citation>
    <scope>NUCLEOTIDE SEQUENCE</scope>
    <source>
        <strain evidence="15">MPL-01</strain>
    </source>
</reference>
<feature type="transmembrane region" description="Helical" evidence="13">
    <location>
        <begin position="48"/>
        <end position="70"/>
    </location>
</feature>
<dbReference type="Pfam" id="PF08022">
    <property type="entry name" value="FAD_binding_8"/>
    <property type="match status" value="1"/>
</dbReference>
<evidence type="ECO:0000259" key="14">
    <source>
        <dbReference type="PROSITE" id="PS51384"/>
    </source>
</evidence>
<dbReference type="SUPFAM" id="SSF52343">
    <property type="entry name" value="Ferredoxin reductase-like, C-terminal NADP-linked domain"/>
    <property type="match status" value="1"/>
</dbReference>
<keyword evidence="4" id="KW-0813">Transport</keyword>
<name>A0AAD7TNN8_9APHY</name>
<evidence type="ECO:0000256" key="5">
    <source>
        <dbReference type="ARBA" id="ARBA00022475"/>
    </source>
</evidence>
<feature type="domain" description="FAD-binding FR-type" evidence="14">
    <location>
        <begin position="281"/>
        <end position="390"/>
    </location>
</feature>
<keyword evidence="16" id="KW-1185">Reference proteome</keyword>